<keyword evidence="3" id="KW-1185">Reference proteome</keyword>
<dbReference type="Proteomes" id="UP000322294">
    <property type="component" value="Unassembled WGS sequence"/>
</dbReference>
<feature type="transmembrane region" description="Helical" evidence="1">
    <location>
        <begin position="12"/>
        <end position="35"/>
    </location>
</feature>
<evidence type="ECO:0000256" key="1">
    <source>
        <dbReference type="SAM" id="Phobius"/>
    </source>
</evidence>
<dbReference type="RefSeq" id="WP_148867846.1">
    <property type="nucleotide sequence ID" value="NZ_VNHO01000031.1"/>
</dbReference>
<accession>A0A5S5AGG3</accession>
<evidence type="ECO:0000313" key="3">
    <source>
        <dbReference type="Proteomes" id="UP000322294"/>
    </source>
</evidence>
<comment type="caution">
    <text evidence="2">The sequence shown here is derived from an EMBL/GenBank/DDBJ whole genome shotgun (WGS) entry which is preliminary data.</text>
</comment>
<evidence type="ECO:0000313" key="2">
    <source>
        <dbReference type="EMBL" id="TYP49279.1"/>
    </source>
</evidence>
<proteinExistence type="predicted"/>
<dbReference type="OrthoDB" id="1729808at2"/>
<dbReference type="InterPro" id="IPR029044">
    <property type="entry name" value="Nucleotide-diphossugar_trans"/>
</dbReference>
<organism evidence="2 3">
    <name type="scientific">Thermosediminibacter litoriperuensis</name>
    <dbReference type="NCBI Taxonomy" id="291989"/>
    <lineage>
        <taxon>Bacteria</taxon>
        <taxon>Bacillati</taxon>
        <taxon>Bacillota</taxon>
        <taxon>Clostridia</taxon>
        <taxon>Thermosediminibacterales</taxon>
        <taxon>Thermosediminibacteraceae</taxon>
        <taxon>Thermosediminibacter</taxon>
    </lineage>
</organism>
<gene>
    <name evidence="2" type="ORF">LZ11_02166</name>
</gene>
<reference evidence="2 3" key="1">
    <citation type="submission" date="2019-07" db="EMBL/GenBank/DDBJ databases">
        <title>Genomic Encyclopedia of Type Strains, Phase I: the one thousand microbial genomes (KMG-I) project.</title>
        <authorList>
            <person name="Kyrpides N."/>
        </authorList>
    </citation>
    <scope>NUCLEOTIDE SEQUENCE [LARGE SCALE GENOMIC DNA]</scope>
    <source>
        <strain evidence="2 3">DSM 16647</strain>
    </source>
</reference>
<dbReference type="AlphaFoldDB" id="A0A5S5AGG3"/>
<sequence length="151" mass="17077">MSAVWEKLDPGLIVMAFLATIGTYMVFELLAVRFFGRAAPRRKPEIVLLVKDMEEKIEGIIRSLARRGVFENSEAVVVVDEGSMDGTLEILERLSAEFGFDIEENCRLDFQKSPFTVVMNCSRLTPGEIEVYLDRLTSTKKVEMGLKSHKN</sequence>
<protein>
    <recommendedName>
        <fullName evidence="4">Glycosyl transferase family 2</fullName>
    </recommendedName>
</protein>
<keyword evidence="1" id="KW-0472">Membrane</keyword>
<dbReference type="Gene3D" id="3.90.550.10">
    <property type="entry name" value="Spore Coat Polysaccharide Biosynthesis Protein SpsA, Chain A"/>
    <property type="match status" value="1"/>
</dbReference>
<name>A0A5S5AGG3_9FIRM</name>
<keyword evidence="1" id="KW-1133">Transmembrane helix</keyword>
<evidence type="ECO:0008006" key="4">
    <source>
        <dbReference type="Google" id="ProtNLM"/>
    </source>
</evidence>
<keyword evidence="1" id="KW-0812">Transmembrane</keyword>
<dbReference type="EMBL" id="VNHO01000031">
    <property type="protein sequence ID" value="TYP49279.1"/>
    <property type="molecule type" value="Genomic_DNA"/>
</dbReference>